<dbReference type="PANTHER" id="PTHR30086:SF20">
    <property type="entry name" value="ARGININE EXPORTER PROTEIN ARGO-RELATED"/>
    <property type="match status" value="1"/>
</dbReference>
<evidence type="ECO:0000313" key="8">
    <source>
        <dbReference type="Proteomes" id="UP000251166"/>
    </source>
</evidence>
<dbReference type="GO" id="GO:0015171">
    <property type="term" value="F:amino acid transmembrane transporter activity"/>
    <property type="evidence" value="ECO:0007669"/>
    <property type="project" value="TreeGrafter"/>
</dbReference>
<dbReference type="AlphaFoldDB" id="A0A2Z4YUE6"/>
<keyword evidence="7" id="KW-0614">Plasmid</keyword>
<dbReference type="RefSeq" id="WP_112908737.1">
    <property type="nucleotide sequence ID" value="NZ_CP030764.1"/>
</dbReference>
<dbReference type="PIRSF" id="PIRSF006324">
    <property type="entry name" value="LeuE"/>
    <property type="match status" value="1"/>
</dbReference>
<evidence type="ECO:0000256" key="2">
    <source>
        <dbReference type="ARBA" id="ARBA00022475"/>
    </source>
</evidence>
<evidence type="ECO:0000256" key="3">
    <source>
        <dbReference type="ARBA" id="ARBA00022692"/>
    </source>
</evidence>
<geneLocation type="plasmid" evidence="7 8">
    <name>unnamed4</name>
</geneLocation>
<feature type="transmembrane region" description="Helical" evidence="6">
    <location>
        <begin position="118"/>
        <end position="138"/>
    </location>
</feature>
<dbReference type="PANTHER" id="PTHR30086">
    <property type="entry name" value="ARGININE EXPORTER PROTEIN ARGO"/>
    <property type="match status" value="1"/>
</dbReference>
<dbReference type="Proteomes" id="UP000251166">
    <property type="component" value="Plasmid unnamed4"/>
</dbReference>
<dbReference type="InterPro" id="IPR001123">
    <property type="entry name" value="LeuE-type"/>
</dbReference>
<accession>A0A2Z4YUE6</accession>
<dbReference type="EMBL" id="CP030764">
    <property type="protein sequence ID" value="AXA45020.1"/>
    <property type="molecule type" value="Genomic_DNA"/>
</dbReference>
<evidence type="ECO:0000256" key="6">
    <source>
        <dbReference type="SAM" id="Phobius"/>
    </source>
</evidence>
<keyword evidence="4 6" id="KW-1133">Transmembrane helix</keyword>
<gene>
    <name evidence="7" type="ORF">DLJ82_7050</name>
</gene>
<evidence type="ECO:0000313" key="7">
    <source>
        <dbReference type="EMBL" id="AXA45020.1"/>
    </source>
</evidence>
<feature type="transmembrane region" description="Helical" evidence="6">
    <location>
        <begin position="41"/>
        <end position="64"/>
    </location>
</feature>
<evidence type="ECO:0000256" key="4">
    <source>
        <dbReference type="ARBA" id="ARBA00022989"/>
    </source>
</evidence>
<sequence>MPTLGNIWLFIGASLALLLIPGPAVLYIFARSVEQGRLAGFVSILGIHAATLVHVIVAALGLSAVLASSALAFSAVKYAGAAYLIWLGLRKILGRSEIPGTETGLKAFGYARLLRDGFVVNLFNPKTALFFLAFLPQFVEVDRGHAAMQIAFLGLIYTCLGIITDGSYALAAGTAGDWLRRNRRYLTAERYVSGALLIGLGLTAAFAGNQGSGQT</sequence>
<name>A0A2Z4YUE6_RHILE</name>
<dbReference type="GO" id="GO:0005886">
    <property type="term" value="C:plasma membrane"/>
    <property type="evidence" value="ECO:0007669"/>
    <property type="project" value="UniProtKB-SubCell"/>
</dbReference>
<evidence type="ECO:0000256" key="5">
    <source>
        <dbReference type="ARBA" id="ARBA00023136"/>
    </source>
</evidence>
<organism evidence="7 8">
    <name type="scientific">Rhizobium leguminosarum</name>
    <dbReference type="NCBI Taxonomy" id="384"/>
    <lineage>
        <taxon>Bacteria</taxon>
        <taxon>Pseudomonadati</taxon>
        <taxon>Pseudomonadota</taxon>
        <taxon>Alphaproteobacteria</taxon>
        <taxon>Hyphomicrobiales</taxon>
        <taxon>Rhizobiaceae</taxon>
        <taxon>Rhizobium/Agrobacterium group</taxon>
        <taxon>Rhizobium</taxon>
    </lineage>
</organism>
<feature type="transmembrane region" description="Helical" evidence="6">
    <location>
        <begin position="70"/>
        <end position="89"/>
    </location>
</feature>
<evidence type="ECO:0000256" key="1">
    <source>
        <dbReference type="ARBA" id="ARBA00004651"/>
    </source>
</evidence>
<reference evidence="7 8" key="1">
    <citation type="submission" date="2018-07" db="EMBL/GenBank/DDBJ databases">
        <title>Rhizobium leguminosarum strain:ATCC 14479 Genome sequencing and assembly.</title>
        <authorList>
            <person name="Chakraborty R."/>
        </authorList>
    </citation>
    <scope>NUCLEOTIDE SEQUENCE [LARGE SCALE GENOMIC DNA]</scope>
    <source>
        <strain evidence="7 8">ATCC 14479</strain>
        <plasmid evidence="8">Plasmid unnamed4</plasmid>
    </source>
</reference>
<dbReference type="Pfam" id="PF01810">
    <property type="entry name" value="LysE"/>
    <property type="match status" value="1"/>
</dbReference>
<keyword evidence="2" id="KW-1003">Cell membrane</keyword>
<proteinExistence type="predicted"/>
<feature type="transmembrane region" description="Helical" evidence="6">
    <location>
        <begin position="150"/>
        <end position="171"/>
    </location>
</feature>
<keyword evidence="5 6" id="KW-0472">Membrane</keyword>
<comment type="subcellular location">
    <subcellularLocation>
        <location evidence="1">Cell membrane</location>
        <topology evidence="1">Multi-pass membrane protein</topology>
    </subcellularLocation>
</comment>
<feature type="transmembrane region" description="Helical" evidence="6">
    <location>
        <begin position="191"/>
        <end position="208"/>
    </location>
</feature>
<keyword evidence="3 6" id="KW-0812">Transmembrane</keyword>
<feature type="transmembrane region" description="Helical" evidence="6">
    <location>
        <begin position="6"/>
        <end position="29"/>
    </location>
</feature>
<protein>
    <submittedName>
        <fullName evidence="7">LysE type translocator family protein</fullName>
    </submittedName>
</protein>